<feature type="DNA-binding region" description="Homeobox" evidence="4">
    <location>
        <begin position="66"/>
        <end position="128"/>
    </location>
</feature>
<dbReference type="InterPro" id="IPR009057">
    <property type="entry name" value="Homeodomain-like_sf"/>
</dbReference>
<evidence type="ECO:0000256" key="4">
    <source>
        <dbReference type="PROSITE-ProRule" id="PRU00108"/>
    </source>
</evidence>
<evidence type="ECO:0000259" key="5">
    <source>
        <dbReference type="PROSITE" id="PS50071"/>
    </source>
</evidence>
<dbReference type="KEGG" id="olu:OSTLU_33640"/>
<dbReference type="RefSeq" id="XP_001419838.1">
    <property type="nucleotide sequence ID" value="XM_001419801.1"/>
</dbReference>
<evidence type="ECO:0000313" key="6">
    <source>
        <dbReference type="EMBL" id="ABO98131.1"/>
    </source>
</evidence>
<dbReference type="EMBL" id="CP000589">
    <property type="protein sequence ID" value="ABO98131.1"/>
    <property type="molecule type" value="Genomic_DNA"/>
</dbReference>
<keyword evidence="3 4" id="KW-0539">Nucleus</keyword>
<evidence type="ECO:0000313" key="7">
    <source>
        <dbReference type="Proteomes" id="UP000001568"/>
    </source>
</evidence>
<feature type="domain" description="Homeobox" evidence="5">
    <location>
        <begin position="64"/>
        <end position="127"/>
    </location>
</feature>
<gene>
    <name evidence="6" type="ORF">OSTLU_33640</name>
</gene>
<dbReference type="Gramene" id="ABO98131">
    <property type="protein sequence ID" value="ABO98131"/>
    <property type="gene ID" value="OSTLU_33640"/>
</dbReference>
<dbReference type="GO" id="GO:0003677">
    <property type="term" value="F:DNA binding"/>
    <property type="evidence" value="ECO:0007669"/>
    <property type="project" value="UniProtKB-UniRule"/>
</dbReference>
<keyword evidence="2 4" id="KW-0371">Homeobox</keyword>
<keyword evidence="7" id="KW-1185">Reference proteome</keyword>
<evidence type="ECO:0000256" key="3">
    <source>
        <dbReference type="ARBA" id="ARBA00023242"/>
    </source>
</evidence>
<dbReference type="CDD" id="cd00086">
    <property type="entry name" value="homeodomain"/>
    <property type="match status" value="1"/>
</dbReference>
<dbReference type="SMART" id="SM00389">
    <property type="entry name" value="HOX"/>
    <property type="match status" value="1"/>
</dbReference>
<dbReference type="InterPro" id="IPR050224">
    <property type="entry name" value="TALE_homeobox"/>
</dbReference>
<proteinExistence type="predicted"/>
<dbReference type="InterPro" id="IPR008422">
    <property type="entry name" value="KN_HD"/>
</dbReference>
<dbReference type="Pfam" id="PF05920">
    <property type="entry name" value="Homeobox_KN"/>
    <property type="match status" value="1"/>
</dbReference>
<dbReference type="OrthoDB" id="10056939at2759"/>
<sequence>MRDDALAAYERRLDDVERRFETLRAKMELTLPSGITKCARSGIRAAFASARLRAEKARAVASRDAEPRRRRLGSKEGQRVLRSWILAHFDHPFPTREEKRRLAREIGSSEFAIGNFFINARARFHKPLVMALADELEREGVDVLNARDEERVR</sequence>
<dbReference type="PANTHER" id="PTHR11850">
    <property type="entry name" value="HOMEOBOX PROTEIN TRANSCRIPTION FACTORS"/>
    <property type="match status" value="1"/>
</dbReference>
<dbReference type="OMA" id="GITKCAR"/>
<dbReference type="GO" id="GO:0005634">
    <property type="term" value="C:nucleus"/>
    <property type="evidence" value="ECO:0007669"/>
    <property type="project" value="UniProtKB-SubCell"/>
</dbReference>
<comment type="subcellular location">
    <subcellularLocation>
        <location evidence="4">Nucleus</location>
    </subcellularLocation>
</comment>
<dbReference type="STRING" id="436017.A4S314"/>
<reference evidence="6 7" key="1">
    <citation type="journal article" date="2007" name="Proc. Natl. Acad. Sci. U.S.A.">
        <title>The tiny eukaryote Ostreococcus provides genomic insights into the paradox of plankton speciation.</title>
        <authorList>
            <person name="Palenik B."/>
            <person name="Grimwood J."/>
            <person name="Aerts A."/>
            <person name="Rouze P."/>
            <person name="Salamov A."/>
            <person name="Putnam N."/>
            <person name="Dupont C."/>
            <person name="Jorgensen R."/>
            <person name="Derelle E."/>
            <person name="Rombauts S."/>
            <person name="Zhou K."/>
            <person name="Otillar R."/>
            <person name="Merchant S.S."/>
            <person name="Podell S."/>
            <person name="Gaasterland T."/>
            <person name="Napoli C."/>
            <person name="Gendler K."/>
            <person name="Manuell A."/>
            <person name="Tai V."/>
            <person name="Vallon O."/>
            <person name="Piganeau G."/>
            <person name="Jancek S."/>
            <person name="Heijde M."/>
            <person name="Jabbari K."/>
            <person name="Bowler C."/>
            <person name="Lohr M."/>
            <person name="Robbens S."/>
            <person name="Werner G."/>
            <person name="Dubchak I."/>
            <person name="Pazour G.J."/>
            <person name="Ren Q."/>
            <person name="Paulsen I."/>
            <person name="Delwiche C."/>
            <person name="Schmutz J."/>
            <person name="Rokhsar D."/>
            <person name="Van de Peer Y."/>
            <person name="Moreau H."/>
            <person name="Grigoriev I.V."/>
        </authorList>
    </citation>
    <scope>NUCLEOTIDE SEQUENCE [LARGE SCALE GENOMIC DNA]</scope>
    <source>
        <strain evidence="6 7">CCE9901</strain>
    </source>
</reference>
<dbReference type="GeneID" id="5003505"/>
<dbReference type="Gene3D" id="1.10.10.60">
    <property type="entry name" value="Homeodomain-like"/>
    <property type="match status" value="1"/>
</dbReference>
<dbReference type="Proteomes" id="UP000001568">
    <property type="component" value="Chromosome 9"/>
</dbReference>
<dbReference type="HOGENOM" id="CLU_1716295_0_0_1"/>
<evidence type="ECO:0000256" key="2">
    <source>
        <dbReference type="ARBA" id="ARBA00023155"/>
    </source>
</evidence>
<dbReference type="PROSITE" id="PS50071">
    <property type="entry name" value="HOMEOBOX_2"/>
    <property type="match status" value="1"/>
</dbReference>
<name>A4S314_OSTLU</name>
<dbReference type="InterPro" id="IPR001356">
    <property type="entry name" value="HD"/>
</dbReference>
<dbReference type="SUPFAM" id="SSF46689">
    <property type="entry name" value="Homeodomain-like"/>
    <property type="match status" value="1"/>
</dbReference>
<protein>
    <recommendedName>
        <fullName evidence="5">Homeobox domain-containing protein</fullName>
    </recommendedName>
</protein>
<accession>A4S314</accession>
<dbReference type="GO" id="GO:0006355">
    <property type="term" value="P:regulation of DNA-templated transcription"/>
    <property type="evidence" value="ECO:0007669"/>
    <property type="project" value="InterPro"/>
</dbReference>
<organism evidence="6 7">
    <name type="scientific">Ostreococcus lucimarinus (strain CCE9901)</name>
    <dbReference type="NCBI Taxonomy" id="436017"/>
    <lineage>
        <taxon>Eukaryota</taxon>
        <taxon>Viridiplantae</taxon>
        <taxon>Chlorophyta</taxon>
        <taxon>Mamiellophyceae</taxon>
        <taxon>Mamiellales</taxon>
        <taxon>Bathycoccaceae</taxon>
        <taxon>Ostreococcus</taxon>
    </lineage>
</organism>
<dbReference type="eggNOG" id="KOG0773">
    <property type="taxonomic scope" value="Eukaryota"/>
</dbReference>
<dbReference type="AlphaFoldDB" id="A4S314"/>
<evidence type="ECO:0000256" key="1">
    <source>
        <dbReference type="ARBA" id="ARBA00023125"/>
    </source>
</evidence>
<keyword evidence="1 4" id="KW-0238">DNA-binding</keyword>